<organism evidence="2 3">
    <name type="scientific">Runella aurantiaca</name>
    <dbReference type="NCBI Taxonomy" id="2282308"/>
    <lineage>
        <taxon>Bacteria</taxon>
        <taxon>Pseudomonadati</taxon>
        <taxon>Bacteroidota</taxon>
        <taxon>Cytophagia</taxon>
        <taxon>Cytophagales</taxon>
        <taxon>Spirosomataceae</taxon>
        <taxon>Runella</taxon>
    </lineage>
</organism>
<feature type="signal peptide" evidence="1">
    <location>
        <begin position="1"/>
        <end position="21"/>
    </location>
</feature>
<evidence type="ECO:0000313" key="3">
    <source>
        <dbReference type="Proteomes" id="UP000253141"/>
    </source>
</evidence>
<dbReference type="OrthoDB" id="939222at2"/>
<dbReference type="EMBL" id="QPIW01000019">
    <property type="protein sequence ID" value="RDB04153.1"/>
    <property type="molecule type" value="Genomic_DNA"/>
</dbReference>
<comment type="caution">
    <text evidence="2">The sequence shown here is derived from an EMBL/GenBank/DDBJ whole genome shotgun (WGS) entry which is preliminary data.</text>
</comment>
<keyword evidence="3" id="KW-1185">Reference proteome</keyword>
<accession>A0A369I9F4</accession>
<reference evidence="2 3" key="1">
    <citation type="submission" date="2018-07" db="EMBL/GenBank/DDBJ databases">
        <title>Genome analysis of Runella aurantiaca.</title>
        <authorList>
            <person name="Yang X."/>
        </authorList>
    </citation>
    <scope>NUCLEOTIDE SEQUENCE [LARGE SCALE GENOMIC DNA]</scope>
    <source>
        <strain evidence="2 3">YX9</strain>
    </source>
</reference>
<proteinExistence type="predicted"/>
<dbReference type="RefSeq" id="WP_114462894.1">
    <property type="nucleotide sequence ID" value="NZ_QPIW01000019.1"/>
</dbReference>
<dbReference type="AlphaFoldDB" id="A0A369I9F4"/>
<gene>
    <name evidence="2" type="ORF">DVG78_20460</name>
</gene>
<evidence type="ECO:0000313" key="2">
    <source>
        <dbReference type="EMBL" id="RDB04153.1"/>
    </source>
</evidence>
<evidence type="ECO:0000256" key="1">
    <source>
        <dbReference type="SAM" id="SignalP"/>
    </source>
</evidence>
<keyword evidence="1" id="KW-0732">Signal</keyword>
<dbReference type="Proteomes" id="UP000253141">
    <property type="component" value="Unassembled WGS sequence"/>
</dbReference>
<sequence length="227" mass="24969">MKKFSTSLFILLFAAVSSVYAQGVEWGLKAGIQMTQFMGRDFEGVLATSSSQIPEKISSKGGSTFGYTLGGYVRSTENVFLQGELLVSIKGAQLERLSTSTKTSVQYGQLDIPFSIGYKHNQFEISGGPLLSLQLFENGTLKEFLSQYSNTPLSFSPYKSYAFGYHAGIGAHFNKLGINLRYLASIQPVSDMYISYTTAGSDPQLRESLFQQNFGSLQLAISYRLSK</sequence>
<name>A0A369I9F4_9BACT</name>
<protein>
    <submittedName>
        <fullName evidence="2">PorT family protein</fullName>
    </submittedName>
</protein>
<feature type="chain" id="PRO_5016818188" evidence="1">
    <location>
        <begin position="22"/>
        <end position="227"/>
    </location>
</feature>